<dbReference type="InterPro" id="IPR050333">
    <property type="entry name" value="SLRP"/>
</dbReference>
<dbReference type="SUPFAM" id="SSF52058">
    <property type="entry name" value="L domain-like"/>
    <property type="match status" value="2"/>
</dbReference>
<evidence type="ECO:0000256" key="4">
    <source>
        <dbReference type="ARBA" id="ARBA00004496"/>
    </source>
</evidence>
<feature type="signal peptide" evidence="17">
    <location>
        <begin position="1"/>
        <end position="21"/>
    </location>
</feature>
<dbReference type="OrthoDB" id="676979at2759"/>
<feature type="domain" description="Endonuclease/exonuclease/phosphatase" evidence="18">
    <location>
        <begin position="539"/>
        <end position="635"/>
    </location>
</feature>
<dbReference type="Gene3D" id="3.80.10.10">
    <property type="entry name" value="Ribonuclease Inhibitor"/>
    <property type="match status" value="2"/>
</dbReference>
<reference evidence="19" key="1">
    <citation type="submission" date="2021-12" db="EMBL/GenBank/DDBJ databases">
        <authorList>
            <person name="King R."/>
        </authorList>
    </citation>
    <scope>NUCLEOTIDE SEQUENCE</scope>
</reference>
<evidence type="ECO:0000256" key="6">
    <source>
        <dbReference type="ARBA" id="ARBA00012161"/>
    </source>
</evidence>
<evidence type="ECO:0000256" key="12">
    <source>
        <dbReference type="ARBA" id="ARBA00022839"/>
    </source>
</evidence>
<dbReference type="Pfam" id="PF00560">
    <property type="entry name" value="LRR_1"/>
    <property type="match status" value="1"/>
</dbReference>
<evidence type="ECO:0000256" key="3">
    <source>
        <dbReference type="ARBA" id="ARBA00004123"/>
    </source>
</evidence>
<dbReference type="GO" id="GO:0046872">
    <property type="term" value="F:metal ion binding"/>
    <property type="evidence" value="ECO:0007669"/>
    <property type="project" value="UniProtKB-KW"/>
</dbReference>
<dbReference type="EC" id="3.1.13.4" evidence="6"/>
<evidence type="ECO:0000256" key="9">
    <source>
        <dbReference type="ARBA" id="ARBA00022723"/>
    </source>
</evidence>
<evidence type="ECO:0000256" key="15">
    <source>
        <dbReference type="ARBA" id="ARBA00023163"/>
    </source>
</evidence>
<dbReference type="InterPro" id="IPR001611">
    <property type="entry name" value="Leu-rich_rpt"/>
</dbReference>
<dbReference type="Pfam" id="PF13855">
    <property type="entry name" value="LRR_8"/>
    <property type="match status" value="4"/>
</dbReference>
<evidence type="ECO:0000256" key="11">
    <source>
        <dbReference type="ARBA" id="ARBA00022801"/>
    </source>
</evidence>
<evidence type="ECO:0000256" key="5">
    <source>
        <dbReference type="ARBA" id="ARBA00010774"/>
    </source>
</evidence>
<evidence type="ECO:0000313" key="20">
    <source>
        <dbReference type="Proteomes" id="UP001154078"/>
    </source>
</evidence>
<keyword evidence="12" id="KW-0269">Exonuclease</keyword>
<dbReference type="InterPro" id="IPR036691">
    <property type="entry name" value="Endo/exonu/phosph_ase_sf"/>
</dbReference>
<dbReference type="SMART" id="SM00369">
    <property type="entry name" value="LRR_TYP"/>
    <property type="match status" value="10"/>
</dbReference>
<name>A0A9P0FF75_BRAAE</name>
<evidence type="ECO:0000256" key="13">
    <source>
        <dbReference type="ARBA" id="ARBA00022842"/>
    </source>
</evidence>
<evidence type="ECO:0000313" key="19">
    <source>
        <dbReference type="EMBL" id="CAH0550742.1"/>
    </source>
</evidence>
<accession>A0A9P0FF75</accession>
<keyword evidence="20" id="KW-1185">Reference proteome</keyword>
<dbReference type="GO" id="GO:0005737">
    <property type="term" value="C:cytoplasm"/>
    <property type="evidence" value="ECO:0007669"/>
    <property type="project" value="UniProtKB-SubCell"/>
</dbReference>
<keyword evidence="10" id="KW-0677">Repeat</keyword>
<keyword evidence="8" id="KW-0540">Nuclease</keyword>
<evidence type="ECO:0000256" key="14">
    <source>
        <dbReference type="ARBA" id="ARBA00023015"/>
    </source>
</evidence>
<dbReference type="AlphaFoldDB" id="A0A9P0FF75"/>
<feature type="chain" id="PRO_5040470784" description="poly(A)-specific ribonuclease" evidence="17">
    <location>
        <begin position="22"/>
        <end position="651"/>
    </location>
</feature>
<evidence type="ECO:0000259" key="18">
    <source>
        <dbReference type="Pfam" id="PF14529"/>
    </source>
</evidence>
<gene>
    <name evidence="19" type="ORF">MELIAE_LOCUS3488</name>
</gene>
<keyword evidence="13" id="KW-0460">Magnesium</keyword>
<dbReference type="PROSITE" id="PS51257">
    <property type="entry name" value="PROKAR_LIPOPROTEIN"/>
    <property type="match status" value="1"/>
</dbReference>
<keyword evidence="11" id="KW-0378">Hydrolase</keyword>
<dbReference type="PANTHER" id="PTHR45712">
    <property type="entry name" value="AGAP008170-PA"/>
    <property type="match status" value="1"/>
</dbReference>
<evidence type="ECO:0000256" key="7">
    <source>
        <dbReference type="ARBA" id="ARBA00022614"/>
    </source>
</evidence>
<dbReference type="EMBL" id="OV121133">
    <property type="protein sequence ID" value="CAH0550742.1"/>
    <property type="molecule type" value="Genomic_DNA"/>
</dbReference>
<proteinExistence type="inferred from homology"/>
<dbReference type="GO" id="GO:0005634">
    <property type="term" value="C:nucleus"/>
    <property type="evidence" value="ECO:0007669"/>
    <property type="project" value="UniProtKB-SubCell"/>
</dbReference>
<evidence type="ECO:0000256" key="8">
    <source>
        <dbReference type="ARBA" id="ARBA00022722"/>
    </source>
</evidence>
<keyword evidence="9" id="KW-0479">Metal-binding</keyword>
<dbReference type="InterPro" id="IPR005135">
    <property type="entry name" value="Endo/exonuclease/phosphatase"/>
</dbReference>
<dbReference type="FunFam" id="3.80.10.10:FF:001164">
    <property type="entry name" value="GH01279p"/>
    <property type="match status" value="1"/>
</dbReference>
<dbReference type="Proteomes" id="UP001154078">
    <property type="component" value="Chromosome 2"/>
</dbReference>
<keyword evidence="7" id="KW-0433">Leucine-rich repeat</keyword>
<keyword evidence="17" id="KW-0732">Signal</keyword>
<evidence type="ECO:0000256" key="2">
    <source>
        <dbReference type="ARBA" id="ARBA00001946"/>
    </source>
</evidence>
<dbReference type="Pfam" id="PF14529">
    <property type="entry name" value="Exo_endo_phos_2"/>
    <property type="match status" value="1"/>
</dbReference>
<evidence type="ECO:0000256" key="17">
    <source>
        <dbReference type="SAM" id="SignalP"/>
    </source>
</evidence>
<dbReference type="PROSITE" id="PS51450">
    <property type="entry name" value="LRR"/>
    <property type="match status" value="3"/>
</dbReference>
<keyword evidence="16" id="KW-0539">Nucleus</keyword>
<dbReference type="InterPro" id="IPR032675">
    <property type="entry name" value="LRR_dom_sf"/>
</dbReference>
<comment type="catalytic activity">
    <reaction evidence="1">
        <text>Exonucleolytic cleavage of poly(A) to 5'-AMP.</text>
        <dbReference type="EC" id="3.1.13.4"/>
    </reaction>
</comment>
<dbReference type="PANTHER" id="PTHR45712:SF22">
    <property type="entry name" value="INSULIN-LIKE GROWTH FACTOR-BINDING PROTEIN COMPLEX ACID LABILE SUBUNIT"/>
    <property type="match status" value="1"/>
</dbReference>
<evidence type="ECO:0000256" key="16">
    <source>
        <dbReference type="ARBA" id="ARBA00023242"/>
    </source>
</evidence>
<keyword evidence="14" id="KW-0805">Transcription regulation</keyword>
<dbReference type="InterPro" id="IPR003591">
    <property type="entry name" value="Leu-rich_rpt_typical-subtyp"/>
</dbReference>
<evidence type="ECO:0000256" key="1">
    <source>
        <dbReference type="ARBA" id="ARBA00001663"/>
    </source>
</evidence>
<protein>
    <recommendedName>
        <fullName evidence="6">poly(A)-specific ribonuclease</fullName>
        <ecNumber evidence="6">3.1.13.4</ecNumber>
    </recommendedName>
</protein>
<keyword evidence="15" id="KW-0804">Transcription</keyword>
<dbReference type="SUPFAM" id="SSF56219">
    <property type="entry name" value="DNase I-like"/>
    <property type="match status" value="1"/>
</dbReference>
<comment type="subcellular location">
    <subcellularLocation>
        <location evidence="4">Cytoplasm</location>
    </subcellularLocation>
    <subcellularLocation>
        <location evidence="3">Nucleus</location>
    </subcellularLocation>
</comment>
<evidence type="ECO:0000256" key="10">
    <source>
        <dbReference type="ARBA" id="ARBA00022737"/>
    </source>
</evidence>
<dbReference type="Gene3D" id="3.60.10.10">
    <property type="entry name" value="Endonuclease/exonuclease/phosphatase"/>
    <property type="match status" value="1"/>
</dbReference>
<comment type="similarity">
    <text evidence="5">Belongs to the CCR4/nocturin family.</text>
</comment>
<sequence length="651" mass="74461">MNKFAKYVVFIQFVWIFGCNGQCYYKSVDDSVTCDVTDLTDINSIEEKETALKIHVEKMTTQTLPSEAFEYPLCNTVKISGNVENLNKNTFGNLKDLKVLDLKGNKIAHIPNDFFPPLRKLTDLDLSHNDLPSPTLDTFYKMDIIKTLNLGFNKIRRLVLGVLDEAQPLEVLLLNNNHMSNLELGIFDQLINLLKVDLSYNKITVIPLGIFDKSKSIIDLNLVGNNLHNIPLGSFDLLVNLQTLWLSKNNMESIKLGILDELRSLQYLYLNNNPIKAIPEGLLDELPNLKLVSLSNCSLNNLPEKLFYKNPNLKTIDVSLNKIQVFNNKFVNNKKFTNLNISHNQLVLLNQELFQNTNLKTLDISYNNLQDLNPNLIRLKILKLYIKNNKIVYLDPKEFKNLNSQLKYLNIKNNKLNFLDDAIFKELNGLDQIEFTGNPWICKCLEKMLILLQAHQITYQKDKYFNGKQPICIASTDQCTNTALNVDIYRFQTIRSDRTDGYGGVAILIKNNIKHTQINNFKFNNNRIQQITIKMGSLNIIGIYCPPQDKIPKNAFYSELNGQLLIMGDLNAHHNTWGSAQVNHNGKIIFEFIKDKNLIVTNDHSTMFAKSIVSAELATKSSWMRIPDCGFSDHLSTFITVFSKNSKIIKN</sequence>
<dbReference type="SMART" id="SM00365">
    <property type="entry name" value="LRR_SD22"/>
    <property type="match status" value="5"/>
</dbReference>
<organism evidence="19 20">
    <name type="scientific">Brassicogethes aeneus</name>
    <name type="common">Rape pollen beetle</name>
    <name type="synonym">Meligethes aeneus</name>
    <dbReference type="NCBI Taxonomy" id="1431903"/>
    <lineage>
        <taxon>Eukaryota</taxon>
        <taxon>Metazoa</taxon>
        <taxon>Ecdysozoa</taxon>
        <taxon>Arthropoda</taxon>
        <taxon>Hexapoda</taxon>
        <taxon>Insecta</taxon>
        <taxon>Pterygota</taxon>
        <taxon>Neoptera</taxon>
        <taxon>Endopterygota</taxon>
        <taxon>Coleoptera</taxon>
        <taxon>Polyphaga</taxon>
        <taxon>Cucujiformia</taxon>
        <taxon>Nitidulidae</taxon>
        <taxon>Meligethinae</taxon>
        <taxon>Brassicogethes</taxon>
    </lineage>
</organism>
<comment type="cofactor">
    <cofactor evidence="2">
        <name>Mg(2+)</name>
        <dbReference type="ChEBI" id="CHEBI:18420"/>
    </cofactor>
</comment>
<dbReference type="GO" id="GO:0004535">
    <property type="term" value="F:poly(A)-specific ribonuclease activity"/>
    <property type="evidence" value="ECO:0007669"/>
    <property type="project" value="UniProtKB-EC"/>
</dbReference>